<keyword evidence="7 8" id="KW-0998">Cell outer membrane</keyword>
<dbReference type="InterPro" id="IPR037066">
    <property type="entry name" value="Plug_dom_sf"/>
</dbReference>
<keyword evidence="2 8" id="KW-0813">Transport</keyword>
<keyword evidence="14" id="KW-1185">Reference proteome</keyword>
<keyword evidence="5 9" id="KW-0798">TonB box</keyword>
<feature type="domain" description="TonB-dependent receptor-like beta-barrel" evidence="11">
    <location>
        <begin position="423"/>
        <end position="1013"/>
    </location>
</feature>
<dbReference type="Pfam" id="PF07715">
    <property type="entry name" value="Plug"/>
    <property type="match status" value="1"/>
</dbReference>
<dbReference type="Proteomes" id="UP000664795">
    <property type="component" value="Unassembled WGS sequence"/>
</dbReference>
<dbReference type="InterPro" id="IPR023997">
    <property type="entry name" value="TonB-dep_OMP_SusC/RagA_CS"/>
</dbReference>
<comment type="similarity">
    <text evidence="8 9">Belongs to the TonB-dependent receptor family.</text>
</comment>
<keyword evidence="10" id="KW-0732">Signal</keyword>
<evidence type="ECO:0000256" key="7">
    <source>
        <dbReference type="ARBA" id="ARBA00023237"/>
    </source>
</evidence>
<feature type="domain" description="TonB-dependent receptor plug" evidence="12">
    <location>
        <begin position="122"/>
        <end position="232"/>
    </location>
</feature>
<keyword evidence="4 8" id="KW-0812">Transmembrane</keyword>
<protein>
    <submittedName>
        <fullName evidence="13">TonB-dependent receptor</fullName>
    </submittedName>
</protein>
<evidence type="ECO:0000259" key="12">
    <source>
        <dbReference type="Pfam" id="PF07715"/>
    </source>
</evidence>
<dbReference type="NCBIfam" id="TIGR04057">
    <property type="entry name" value="SusC_RagA_signa"/>
    <property type="match status" value="1"/>
</dbReference>
<evidence type="ECO:0000256" key="3">
    <source>
        <dbReference type="ARBA" id="ARBA00022452"/>
    </source>
</evidence>
<name>A0A939G3R5_9BACT</name>
<dbReference type="SUPFAM" id="SSF56935">
    <property type="entry name" value="Porins"/>
    <property type="match status" value="1"/>
</dbReference>
<keyword evidence="3 8" id="KW-1134">Transmembrane beta strand</keyword>
<keyword evidence="13" id="KW-0675">Receptor</keyword>
<evidence type="ECO:0000313" key="14">
    <source>
        <dbReference type="Proteomes" id="UP000664795"/>
    </source>
</evidence>
<dbReference type="NCBIfam" id="TIGR04056">
    <property type="entry name" value="OMP_RagA_SusC"/>
    <property type="match status" value="1"/>
</dbReference>
<dbReference type="Pfam" id="PF13715">
    <property type="entry name" value="CarbopepD_reg_2"/>
    <property type="match status" value="1"/>
</dbReference>
<evidence type="ECO:0000256" key="4">
    <source>
        <dbReference type="ARBA" id="ARBA00022692"/>
    </source>
</evidence>
<dbReference type="InterPro" id="IPR000531">
    <property type="entry name" value="Beta-barrel_TonB"/>
</dbReference>
<evidence type="ECO:0000259" key="11">
    <source>
        <dbReference type="Pfam" id="PF00593"/>
    </source>
</evidence>
<evidence type="ECO:0000313" key="13">
    <source>
        <dbReference type="EMBL" id="MBO0930074.1"/>
    </source>
</evidence>
<dbReference type="InterPro" id="IPR036942">
    <property type="entry name" value="Beta-barrel_TonB_sf"/>
</dbReference>
<dbReference type="PROSITE" id="PS51257">
    <property type="entry name" value="PROKAR_LIPOPROTEIN"/>
    <property type="match status" value="1"/>
</dbReference>
<gene>
    <name evidence="13" type="ORF">J2I48_03670</name>
</gene>
<dbReference type="EMBL" id="JAFMYU010000002">
    <property type="protein sequence ID" value="MBO0930074.1"/>
    <property type="molecule type" value="Genomic_DNA"/>
</dbReference>
<comment type="caution">
    <text evidence="13">The sequence shown here is derived from an EMBL/GenBank/DDBJ whole genome shotgun (WGS) entry which is preliminary data.</text>
</comment>
<evidence type="ECO:0000256" key="10">
    <source>
        <dbReference type="SAM" id="SignalP"/>
    </source>
</evidence>
<sequence>MKKHVLLTLFGLISCFSAAFAQQRTLTGKVTDQSNGQELPGVSVTVKDNSPTARQRGAVTAANGTYSLSVDNATVLVFSYIGYNSTEVAVGNRETVNVALEPSSRNLDELVIVGYGTQKRATLTAAVTQLRREDLVVRQVATASNLLQGLAPGVTVTQQSGRPGADGASINIRGVGSLFAGVTPLLVIDGVQQPANSLETLNNIDPNNIESITVLKDAGSAAIYGARAANGVIVVRTRRGATDGIQIDYNGFVSSQQATRLPERITGLEHMLLRNQAVANTSGPTATPEFSTTFIDAYRANPADNFRYFDTNWLGSVLSNSGLMQNHNVNISGGSDRIKFFAAGTFLNQQGLTPNTSFRRFDLRFNTDVKLTKNLTFQGDLIYTNATETQPGGSTAEFIIRQAIGYPAIGPGKFGPGQYGDAAQSNFRNPIGSAEASGFNRFQRPNTIFRGNLTYRPFSFMDVEAQFSSNSREQIQKRFLQNYQVFRPNLTTNNLDFVANYPGVNQISDAINRSQLNNYLIQTNFYKTLGLSELKLQLGFQAEDFYTETLSASRTNLPSDQPYQVVGTLNQSNNSSVNDYALAAFFGRFNYTFDNKYLLEVNGRYDGSSRFSQLQNRQWGFFPSVSAGWVISREKFLNGLANSVTFAKVRASYGQLGNQNLVARDPVTGELVPAYYPFSATFDLGQNYFFNNLLNFGVAQTAAVNNQITWETSTQANVGVDLTLFKNFNITADIYQRTISNLLLQRPIPNFTGFSPAFVNAGSMQNNGWELSLSYRNQTTGGLKYSVTGLLSDVKNKVIDLGGQDVISGRNISTPGQPVRSYYGYLSDGLYQGADQVAADNALDGVATTPYIAANTAPGDIRYKDISGPNGKPDGVINGFDRTIIGNPFPRYSYSLTTNLAWKGFDLNVFLQGVGQRDSYVSGNGAWAFYSADFISSAFAIHRDAWTPTNPNATYPRLTTDQGTFNWRDSDYWVRNAAYLRLKNVQLGYTIPASVSQKLNIRSARIYVSGQNLATFTNFQKGFDPEKEDQNGDFYPVMRTTTVGLNLRF</sequence>
<reference evidence="13 14" key="1">
    <citation type="submission" date="2021-03" db="EMBL/GenBank/DDBJ databases">
        <title>Fibrella sp. HMF5036 genome sequencing and assembly.</title>
        <authorList>
            <person name="Kang H."/>
            <person name="Kim H."/>
            <person name="Bae S."/>
            <person name="Joh K."/>
        </authorList>
    </citation>
    <scope>NUCLEOTIDE SEQUENCE [LARGE SCALE GENOMIC DNA]</scope>
    <source>
        <strain evidence="13 14">HMF5036</strain>
    </source>
</reference>
<dbReference type="InterPro" id="IPR023996">
    <property type="entry name" value="TonB-dep_OMP_SusC/RagA"/>
</dbReference>
<dbReference type="RefSeq" id="WP_207334037.1">
    <property type="nucleotide sequence ID" value="NZ_JAFMYU010000002.1"/>
</dbReference>
<dbReference type="Gene3D" id="2.60.40.1120">
    <property type="entry name" value="Carboxypeptidase-like, regulatory domain"/>
    <property type="match status" value="1"/>
</dbReference>
<feature type="chain" id="PRO_5037922572" evidence="10">
    <location>
        <begin position="22"/>
        <end position="1049"/>
    </location>
</feature>
<evidence type="ECO:0000256" key="5">
    <source>
        <dbReference type="ARBA" id="ARBA00023077"/>
    </source>
</evidence>
<evidence type="ECO:0000256" key="2">
    <source>
        <dbReference type="ARBA" id="ARBA00022448"/>
    </source>
</evidence>
<dbReference type="InterPro" id="IPR012910">
    <property type="entry name" value="Plug_dom"/>
</dbReference>
<dbReference type="PROSITE" id="PS52016">
    <property type="entry name" value="TONB_DEPENDENT_REC_3"/>
    <property type="match status" value="1"/>
</dbReference>
<accession>A0A939G3R5</accession>
<proteinExistence type="inferred from homology"/>
<dbReference type="Pfam" id="PF00593">
    <property type="entry name" value="TonB_dep_Rec_b-barrel"/>
    <property type="match status" value="1"/>
</dbReference>
<comment type="subcellular location">
    <subcellularLocation>
        <location evidence="1 8">Cell outer membrane</location>
        <topology evidence="1 8">Multi-pass membrane protein</topology>
    </subcellularLocation>
</comment>
<dbReference type="InterPro" id="IPR008969">
    <property type="entry name" value="CarboxyPept-like_regulatory"/>
</dbReference>
<dbReference type="SUPFAM" id="SSF49464">
    <property type="entry name" value="Carboxypeptidase regulatory domain-like"/>
    <property type="match status" value="1"/>
</dbReference>
<keyword evidence="6 8" id="KW-0472">Membrane</keyword>
<dbReference type="AlphaFoldDB" id="A0A939G3R5"/>
<evidence type="ECO:0000256" key="6">
    <source>
        <dbReference type="ARBA" id="ARBA00023136"/>
    </source>
</evidence>
<organism evidence="13 14">
    <name type="scientific">Fibrella aquatilis</name>
    <dbReference type="NCBI Taxonomy" id="2817059"/>
    <lineage>
        <taxon>Bacteria</taxon>
        <taxon>Pseudomonadati</taxon>
        <taxon>Bacteroidota</taxon>
        <taxon>Cytophagia</taxon>
        <taxon>Cytophagales</taxon>
        <taxon>Spirosomataceae</taxon>
        <taxon>Fibrella</taxon>
    </lineage>
</organism>
<evidence type="ECO:0000256" key="9">
    <source>
        <dbReference type="RuleBase" id="RU003357"/>
    </source>
</evidence>
<evidence type="ECO:0000256" key="1">
    <source>
        <dbReference type="ARBA" id="ARBA00004571"/>
    </source>
</evidence>
<dbReference type="Gene3D" id="2.170.130.10">
    <property type="entry name" value="TonB-dependent receptor, plug domain"/>
    <property type="match status" value="1"/>
</dbReference>
<dbReference type="InterPro" id="IPR039426">
    <property type="entry name" value="TonB-dep_rcpt-like"/>
</dbReference>
<dbReference type="GO" id="GO:0009279">
    <property type="term" value="C:cell outer membrane"/>
    <property type="evidence" value="ECO:0007669"/>
    <property type="project" value="UniProtKB-SubCell"/>
</dbReference>
<evidence type="ECO:0000256" key="8">
    <source>
        <dbReference type="PROSITE-ProRule" id="PRU01360"/>
    </source>
</evidence>
<feature type="signal peptide" evidence="10">
    <location>
        <begin position="1"/>
        <end position="21"/>
    </location>
</feature>
<dbReference type="Gene3D" id="2.40.170.20">
    <property type="entry name" value="TonB-dependent receptor, beta-barrel domain"/>
    <property type="match status" value="1"/>
</dbReference>